<feature type="compositionally biased region" description="Polar residues" evidence="2">
    <location>
        <begin position="530"/>
        <end position="550"/>
    </location>
</feature>
<dbReference type="PANTHER" id="PTHR12353">
    <property type="entry name" value="DISKS LARGE-ASSOCIATED PROTEIN DAP SAP90/PSD-95-ASSOCIATED PROTEIN"/>
    <property type="match status" value="1"/>
</dbReference>
<dbReference type="AlphaFoldDB" id="A0A9D3YNK2"/>
<feature type="compositionally biased region" description="Basic and acidic residues" evidence="2">
    <location>
        <begin position="467"/>
        <end position="476"/>
    </location>
</feature>
<feature type="compositionally biased region" description="Low complexity" evidence="2">
    <location>
        <begin position="615"/>
        <end position="631"/>
    </location>
</feature>
<feature type="region of interest" description="Disordered" evidence="2">
    <location>
        <begin position="672"/>
        <end position="701"/>
    </location>
</feature>
<dbReference type="GO" id="GO:0023052">
    <property type="term" value="P:signaling"/>
    <property type="evidence" value="ECO:0007669"/>
    <property type="project" value="InterPro"/>
</dbReference>
<feature type="compositionally biased region" description="Low complexity" evidence="2">
    <location>
        <begin position="442"/>
        <end position="455"/>
    </location>
</feature>
<dbReference type="Proteomes" id="UP000828390">
    <property type="component" value="Unassembled WGS sequence"/>
</dbReference>
<sequence length="962" mass="106044">MAQGGPVSILDKRSSDPEAHIVRDRITRSRSLDREGRYHSDIDIELRIPQCYRTSFSAVSAPVRSVRNRSRSKSPSSSCLKYRKDMSSESLGGRGRKGGKHVTYSDNVVVRGSDASGTLSLSDSGNDRSRLGGANVSDDYSSQLRELSQQIVQEYSANDTNMEARMNSEQIHSSKTNASEANGVVRPRLTNSLHVMNDHNSSRKRIVVEEDYDHDRSVSYNDAVNSSYSEEVKTAADELIAKATVSENLSPGETKERRNSLPPDIQIQEKDRNKLDPSKRSISSSISNFFRRMSPRSGRKYKKGSQSNMSAQSLSTSDSLDGSLHKHASSGSLSRGKLRRSFMKLIGKSPSKKDANRSESSEYVGKSPSKRDPNAKRSESSEPVGKSPLKADTNSKPDSSDCEEKDIGKESQSPGSALYMKSIEQSAKSDVYQMFKDKQRPGSKSETPKSSTKPTAIKASPLQASPDQRKVEDGRSIRQRWLEASSPGEMTGDKSAGDQFTANESTLLSPLSPDSERVGDGHVLADGKSETPNNTESRIQASTVTPVNSPQKRDEYKRRIEKSSPPMTVVDDFSEAFPFDTVTRTPSYLRISSAVSGYGHYSKYSAYRGIEKRSPYSSTLSLRSSRSDLTTPQSPVEMPIGKIPNISRPTNYPPLKSEVLSPRKEIFGDTGVETLTPVNGSNEGSLNGRDDSSGSLSKSEDVTIEGNGHIELVENFVSTGNPEKDADSFLSVTQAEENRLLGLCSNCEGEMCSSDVPEEGRGKIRAAVGKANLLISQKFQQFRDLCEQHKCPVEGAKPTKWEDLQGFWEMVKLQVDDVHDMFNEIEMLRNNAWIEITVPSRRSSSGSRSSPKSNSVNVSNASTPSHTPGSKRRAQRVKETPESSPERTQKAKMAAKERNDARKKLLAEKRAAMKQQQVQQQQDVEIFVPENGQVSEIPERVVEELQNGVNENNDNDTNGTEV</sequence>
<dbReference type="EMBL" id="JAIWYP010000015">
    <property type="protein sequence ID" value="KAH3703857.1"/>
    <property type="molecule type" value="Genomic_DNA"/>
</dbReference>
<feature type="region of interest" description="Disordered" evidence="2">
    <location>
        <begin position="615"/>
        <end position="654"/>
    </location>
</feature>
<feature type="region of interest" description="Disordered" evidence="2">
    <location>
        <begin position="839"/>
        <end position="920"/>
    </location>
</feature>
<feature type="compositionally biased region" description="Basic residues" evidence="2">
    <location>
        <begin position="293"/>
        <end position="303"/>
    </location>
</feature>
<organism evidence="3 4">
    <name type="scientific">Dreissena polymorpha</name>
    <name type="common">Zebra mussel</name>
    <name type="synonym">Mytilus polymorpha</name>
    <dbReference type="NCBI Taxonomy" id="45954"/>
    <lineage>
        <taxon>Eukaryota</taxon>
        <taxon>Metazoa</taxon>
        <taxon>Spiralia</taxon>
        <taxon>Lophotrochozoa</taxon>
        <taxon>Mollusca</taxon>
        <taxon>Bivalvia</taxon>
        <taxon>Autobranchia</taxon>
        <taxon>Heteroconchia</taxon>
        <taxon>Euheterodonta</taxon>
        <taxon>Imparidentia</taxon>
        <taxon>Neoheterodontei</taxon>
        <taxon>Myida</taxon>
        <taxon>Dreissenoidea</taxon>
        <taxon>Dreissenidae</taxon>
        <taxon>Dreissena</taxon>
    </lineage>
</organism>
<feature type="compositionally biased region" description="Basic and acidic residues" evidence="2">
    <location>
        <begin position="351"/>
        <end position="360"/>
    </location>
</feature>
<reference evidence="3" key="1">
    <citation type="journal article" date="2019" name="bioRxiv">
        <title>The Genome of the Zebra Mussel, Dreissena polymorpha: A Resource for Invasive Species Research.</title>
        <authorList>
            <person name="McCartney M.A."/>
            <person name="Auch B."/>
            <person name="Kono T."/>
            <person name="Mallez S."/>
            <person name="Zhang Y."/>
            <person name="Obille A."/>
            <person name="Becker A."/>
            <person name="Abrahante J.E."/>
            <person name="Garbe J."/>
            <person name="Badalamenti J.P."/>
            <person name="Herman A."/>
            <person name="Mangelson H."/>
            <person name="Liachko I."/>
            <person name="Sullivan S."/>
            <person name="Sone E.D."/>
            <person name="Koren S."/>
            <person name="Silverstein K.A.T."/>
            <person name="Beckman K.B."/>
            <person name="Gohl D.M."/>
        </authorList>
    </citation>
    <scope>NUCLEOTIDE SEQUENCE</scope>
    <source>
        <strain evidence="3">Duluth1</strain>
        <tissue evidence="3">Whole animal</tissue>
    </source>
</reference>
<feature type="compositionally biased region" description="Basic and acidic residues" evidence="2">
    <location>
        <begin position="10"/>
        <end position="22"/>
    </location>
</feature>
<accession>A0A9D3YNK2</accession>
<feature type="compositionally biased region" description="Polar residues" evidence="2">
    <location>
        <begin position="498"/>
        <end position="509"/>
    </location>
</feature>
<feature type="compositionally biased region" description="Basic and acidic residues" evidence="2">
    <location>
        <begin position="267"/>
        <end position="279"/>
    </location>
</feature>
<feature type="region of interest" description="Disordered" evidence="2">
    <location>
        <begin position="1"/>
        <end position="22"/>
    </location>
</feature>
<evidence type="ECO:0000256" key="2">
    <source>
        <dbReference type="SAM" id="MobiDB-lite"/>
    </source>
</evidence>
<dbReference type="GO" id="GO:0060090">
    <property type="term" value="F:molecular adaptor activity"/>
    <property type="evidence" value="ECO:0007669"/>
    <property type="project" value="TreeGrafter"/>
</dbReference>
<evidence type="ECO:0000313" key="3">
    <source>
        <dbReference type="EMBL" id="KAH3703857.1"/>
    </source>
</evidence>
<feature type="compositionally biased region" description="Basic and acidic residues" evidence="2">
    <location>
        <begin position="514"/>
        <end position="529"/>
    </location>
</feature>
<feature type="compositionally biased region" description="Polar residues" evidence="2">
    <location>
        <begin position="115"/>
        <end position="124"/>
    </location>
</feature>
<name>A0A9D3YNK2_DREPO</name>
<dbReference type="OrthoDB" id="10023951at2759"/>
<feature type="compositionally biased region" description="Basic and acidic residues" evidence="2">
    <location>
        <begin position="551"/>
        <end position="562"/>
    </location>
</feature>
<feature type="compositionally biased region" description="Basic and acidic residues" evidence="2">
    <location>
        <begin position="876"/>
        <end position="911"/>
    </location>
</feature>
<evidence type="ECO:0000256" key="1">
    <source>
        <dbReference type="ARBA" id="ARBA00008839"/>
    </source>
</evidence>
<comment type="similarity">
    <text evidence="1">Belongs to the SAPAP family.</text>
</comment>
<feature type="compositionally biased region" description="Low complexity" evidence="2">
    <location>
        <begin position="313"/>
        <end position="322"/>
    </location>
</feature>
<keyword evidence="4" id="KW-1185">Reference proteome</keyword>
<dbReference type="InterPro" id="IPR005026">
    <property type="entry name" value="SAPAP"/>
</dbReference>
<evidence type="ECO:0008006" key="5">
    <source>
        <dbReference type="Google" id="ProtNLM"/>
    </source>
</evidence>
<feature type="compositionally biased region" description="Polar residues" evidence="2">
    <location>
        <begin position="676"/>
        <end position="685"/>
    </location>
</feature>
<reference evidence="3" key="2">
    <citation type="submission" date="2020-11" db="EMBL/GenBank/DDBJ databases">
        <authorList>
            <person name="McCartney M.A."/>
            <person name="Auch B."/>
            <person name="Kono T."/>
            <person name="Mallez S."/>
            <person name="Becker A."/>
            <person name="Gohl D.M."/>
            <person name="Silverstein K.A.T."/>
            <person name="Koren S."/>
            <person name="Bechman K.B."/>
            <person name="Herman A."/>
            <person name="Abrahante J.E."/>
            <person name="Garbe J."/>
        </authorList>
    </citation>
    <scope>NUCLEOTIDE SEQUENCE</scope>
    <source>
        <strain evidence="3">Duluth1</strain>
        <tissue evidence="3">Whole animal</tissue>
    </source>
</reference>
<feature type="compositionally biased region" description="Basic and acidic residues" evidence="2">
    <location>
        <begin position="369"/>
        <end position="380"/>
    </location>
</feature>
<dbReference type="PANTHER" id="PTHR12353:SF31">
    <property type="entry name" value="LD44824P"/>
    <property type="match status" value="1"/>
</dbReference>
<dbReference type="GO" id="GO:0098978">
    <property type="term" value="C:glutamatergic synapse"/>
    <property type="evidence" value="ECO:0007669"/>
    <property type="project" value="TreeGrafter"/>
</dbReference>
<feature type="region of interest" description="Disordered" evidence="2">
    <location>
        <begin position="244"/>
        <end position="564"/>
    </location>
</feature>
<protein>
    <recommendedName>
        <fullName evidence="5">Disks large-associated protein 1</fullName>
    </recommendedName>
</protein>
<proteinExistence type="inferred from homology"/>
<feature type="compositionally biased region" description="Low complexity" evidence="2">
    <location>
        <begin position="839"/>
        <end position="865"/>
    </location>
</feature>
<feature type="region of interest" description="Disordered" evidence="2">
    <location>
        <begin position="62"/>
        <end position="141"/>
    </location>
</feature>
<comment type="caution">
    <text evidence="3">The sequence shown here is derived from an EMBL/GenBank/DDBJ whole genome shotgun (WGS) entry which is preliminary data.</text>
</comment>
<gene>
    <name evidence="3" type="ORF">DPMN_078904</name>
</gene>
<dbReference type="GO" id="GO:0099572">
    <property type="term" value="C:postsynaptic specialization"/>
    <property type="evidence" value="ECO:0007669"/>
    <property type="project" value="TreeGrafter"/>
</dbReference>
<evidence type="ECO:0000313" key="4">
    <source>
        <dbReference type="Proteomes" id="UP000828390"/>
    </source>
</evidence>
<dbReference type="Pfam" id="PF03359">
    <property type="entry name" value="GKAP"/>
    <property type="match status" value="1"/>
</dbReference>